<dbReference type="AlphaFoldDB" id="A0AAN6TL30"/>
<dbReference type="EMBL" id="MU853333">
    <property type="protein sequence ID" value="KAK4116389.1"/>
    <property type="molecule type" value="Genomic_DNA"/>
</dbReference>
<evidence type="ECO:0000313" key="3">
    <source>
        <dbReference type="Proteomes" id="UP001302812"/>
    </source>
</evidence>
<protein>
    <submittedName>
        <fullName evidence="2">Uncharacterized protein</fullName>
    </submittedName>
</protein>
<comment type="caution">
    <text evidence="2">The sequence shown here is derived from an EMBL/GenBank/DDBJ whole genome shotgun (WGS) entry which is preliminary data.</text>
</comment>
<gene>
    <name evidence="2" type="ORF">N656DRAFT_243633</name>
</gene>
<reference evidence="2" key="1">
    <citation type="journal article" date="2023" name="Mol. Phylogenet. Evol.">
        <title>Genome-scale phylogeny and comparative genomics of the fungal order Sordariales.</title>
        <authorList>
            <person name="Hensen N."/>
            <person name="Bonometti L."/>
            <person name="Westerberg I."/>
            <person name="Brannstrom I.O."/>
            <person name="Guillou S."/>
            <person name="Cros-Aarteil S."/>
            <person name="Calhoun S."/>
            <person name="Haridas S."/>
            <person name="Kuo A."/>
            <person name="Mondo S."/>
            <person name="Pangilinan J."/>
            <person name="Riley R."/>
            <person name="LaButti K."/>
            <person name="Andreopoulos B."/>
            <person name="Lipzen A."/>
            <person name="Chen C."/>
            <person name="Yan M."/>
            <person name="Daum C."/>
            <person name="Ng V."/>
            <person name="Clum A."/>
            <person name="Steindorff A."/>
            <person name="Ohm R.A."/>
            <person name="Martin F."/>
            <person name="Silar P."/>
            <person name="Natvig D.O."/>
            <person name="Lalanne C."/>
            <person name="Gautier V."/>
            <person name="Ament-Velasquez S.L."/>
            <person name="Kruys A."/>
            <person name="Hutchinson M.I."/>
            <person name="Powell A.J."/>
            <person name="Barry K."/>
            <person name="Miller A.N."/>
            <person name="Grigoriev I.V."/>
            <person name="Debuchy R."/>
            <person name="Gladieux P."/>
            <person name="Hiltunen Thoren M."/>
            <person name="Johannesson H."/>
        </authorList>
    </citation>
    <scope>NUCLEOTIDE SEQUENCE</scope>
    <source>
        <strain evidence="2">CBS 508.74</strain>
    </source>
</reference>
<sequence>MDAASVPMPRKRSRSQGPGRGHDGSAYPPAKHLKRENAAHPTIAGHALLAQYYAEIETLRQYVLSKLPASSRLRRKKIALVGQRTSSEKALTEEELALKELLDTTIVASREHAGDPKDYRWQHWVSFSQKGDKSYVTLSDGLQGSLYSQSEVPLLPQQFRPVAEALALRWLSETARLGRQCRSSKLSEPYSGLVFHLP</sequence>
<evidence type="ECO:0000313" key="2">
    <source>
        <dbReference type="EMBL" id="KAK4116389.1"/>
    </source>
</evidence>
<organism evidence="2 3">
    <name type="scientific">Canariomyces notabilis</name>
    <dbReference type="NCBI Taxonomy" id="2074819"/>
    <lineage>
        <taxon>Eukaryota</taxon>
        <taxon>Fungi</taxon>
        <taxon>Dikarya</taxon>
        <taxon>Ascomycota</taxon>
        <taxon>Pezizomycotina</taxon>
        <taxon>Sordariomycetes</taxon>
        <taxon>Sordariomycetidae</taxon>
        <taxon>Sordariales</taxon>
        <taxon>Chaetomiaceae</taxon>
        <taxon>Canariomyces</taxon>
    </lineage>
</organism>
<dbReference type="GeneID" id="89933116"/>
<reference evidence="2" key="2">
    <citation type="submission" date="2023-05" db="EMBL/GenBank/DDBJ databases">
        <authorList>
            <consortium name="Lawrence Berkeley National Laboratory"/>
            <person name="Steindorff A."/>
            <person name="Hensen N."/>
            <person name="Bonometti L."/>
            <person name="Westerberg I."/>
            <person name="Brannstrom I.O."/>
            <person name="Guillou S."/>
            <person name="Cros-Aarteil S."/>
            <person name="Calhoun S."/>
            <person name="Haridas S."/>
            <person name="Kuo A."/>
            <person name="Mondo S."/>
            <person name="Pangilinan J."/>
            <person name="Riley R."/>
            <person name="Labutti K."/>
            <person name="Andreopoulos B."/>
            <person name="Lipzen A."/>
            <person name="Chen C."/>
            <person name="Yanf M."/>
            <person name="Daum C."/>
            <person name="Ng V."/>
            <person name="Clum A."/>
            <person name="Ohm R."/>
            <person name="Martin F."/>
            <person name="Silar P."/>
            <person name="Natvig D."/>
            <person name="Lalanne C."/>
            <person name="Gautier V."/>
            <person name="Ament-Velasquez S.L."/>
            <person name="Kruys A."/>
            <person name="Hutchinson M.I."/>
            <person name="Powell A.J."/>
            <person name="Barry K."/>
            <person name="Miller A.N."/>
            <person name="Grigoriev I.V."/>
            <person name="Debuchy R."/>
            <person name="Gladieux P."/>
            <person name="Thoren M.H."/>
            <person name="Johannesson H."/>
        </authorList>
    </citation>
    <scope>NUCLEOTIDE SEQUENCE</scope>
    <source>
        <strain evidence="2">CBS 508.74</strain>
    </source>
</reference>
<dbReference type="RefSeq" id="XP_064673959.1">
    <property type="nucleotide sequence ID" value="XM_064808993.1"/>
</dbReference>
<evidence type="ECO:0000256" key="1">
    <source>
        <dbReference type="SAM" id="MobiDB-lite"/>
    </source>
</evidence>
<accession>A0AAN6TL30</accession>
<feature type="region of interest" description="Disordered" evidence="1">
    <location>
        <begin position="1"/>
        <end position="38"/>
    </location>
</feature>
<dbReference type="Proteomes" id="UP001302812">
    <property type="component" value="Unassembled WGS sequence"/>
</dbReference>
<proteinExistence type="predicted"/>
<name>A0AAN6TL30_9PEZI</name>
<keyword evidence="3" id="KW-1185">Reference proteome</keyword>